<feature type="domain" description="GSCFA" evidence="1">
    <location>
        <begin position="56"/>
        <end position="308"/>
    </location>
</feature>
<organism evidence="2 3">
    <name type="scientific">Shimia isoporae</name>
    <dbReference type="NCBI Taxonomy" id="647720"/>
    <lineage>
        <taxon>Bacteria</taxon>
        <taxon>Pseudomonadati</taxon>
        <taxon>Pseudomonadota</taxon>
        <taxon>Alphaproteobacteria</taxon>
        <taxon>Rhodobacterales</taxon>
        <taxon>Roseobacteraceae</taxon>
    </lineage>
</organism>
<dbReference type="AlphaFoldDB" id="A0A4R1N3B4"/>
<evidence type="ECO:0000259" key="1">
    <source>
        <dbReference type="Pfam" id="PF08885"/>
    </source>
</evidence>
<sequence>MRIKFENSGAEALENRRIDKTASYKYPQQDDERVRNGLIFPKITPSFKFKRDMTAFTIGSCFAREIEEKLTFLDVPTLGLTFPERIVKGRENSVLNEFNPGSISQRIRWAIDGVDTREFDQSFSASGNVATDLLLAKGHKLPVEDLLGIRERIDEVYNKLPASDFLIITLGMTQCWVDHETGHYLNRMPSPRDIKKEPNRYTCRFLTLSETVDLLKDALERALSSGVKGVLLTVSPVPLQQTFLPIDCAIANSHSKSTLRLAVTELLNMFPEQVNYFPSYEIVLSGGLHSFEQDHIHVKREVVSEVTDYMASHYLES</sequence>
<dbReference type="Proteomes" id="UP000295673">
    <property type="component" value="Unassembled WGS sequence"/>
</dbReference>
<reference evidence="2 3" key="1">
    <citation type="submission" date="2019-03" db="EMBL/GenBank/DDBJ databases">
        <title>Genomic Encyclopedia of Archaeal and Bacterial Type Strains, Phase II (KMG-II): from individual species to whole genera.</title>
        <authorList>
            <person name="Goeker M."/>
        </authorList>
    </citation>
    <scope>NUCLEOTIDE SEQUENCE [LARGE SCALE GENOMIC DNA]</scope>
    <source>
        <strain evidence="2 3">DSM 26433</strain>
    </source>
</reference>
<evidence type="ECO:0000313" key="2">
    <source>
        <dbReference type="EMBL" id="TCL01197.1"/>
    </source>
</evidence>
<protein>
    <submittedName>
        <fullName evidence="2">GSCFA family protein</fullName>
    </submittedName>
</protein>
<dbReference type="EMBL" id="SMGR01000002">
    <property type="protein sequence ID" value="TCL01197.1"/>
    <property type="molecule type" value="Genomic_DNA"/>
</dbReference>
<name>A0A4R1N3B4_9RHOB</name>
<dbReference type="Pfam" id="PF08885">
    <property type="entry name" value="GSCFA"/>
    <property type="match status" value="1"/>
</dbReference>
<evidence type="ECO:0000313" key="3">
    <source>
        <dbReference type="Proteomes" id="UP000295673"/>
    </source>
</evidence>
<dbReference type="OrthoDB" id="369216at2"/>
<keyword evidence="3" id="KW-1185">Reference proteome</keyword>
<dbReference type="InterPro" id="IPR014982">
    <property type="entry name" value="GSCFA"/>
</dbReference>
<accession>A0A4R1N3B4</accession>
<gene>
    <name evidence="2" type="ORF">BXY66_2506</name>
</gene>
<comment type="caution">
    <text evidence="2">The sequence shown here is derived from an EMBL/GenBank/DDBJ whole genome shotgun (WGS) entry which is preliminary data.</text>
</comment>
<proteinExistence type="predicted"/>